<comment type="function">
    <text evidence="7">Catalyzes the formation of 6,7-dimethyl-8-ribityllumazine by condensation of 5-amino-6-(D-ribitylamino)uracil with 3,4-dihydroxy-2-butanone 4-phosphate. This is the penultimate step in the biosynthesis of riboflavin.</text>
</comment>
<dbReference type="EC" id="2.5.1.78" evidence="3 7"/>
<protein>
    <recommendedName>
        <fullName evidence="3 7">6,7-dimethyl-8-ribityllumazine synthase</fullName>
        <shortName evidence="7">DMRL synthase</shortName>
        <shortName evidence="7">LS</shortName>
        <shortName evidence="7">Lumazine synthase</shortName>
        <ecNumber evidence="3 7">2.5.1.78</ecNumber>
    </recommendedName>
</protein>
<evidence type="ECO:0000256" key="4">
    <source>
        <dbReference type="ARBA" id="ARBA00022619"/>
    </source>
</evidence>
<dbReference type="EMBL" id="JYHA01000018">
    <property type="protein sequence ID" value="KKB96835.1"/>
    <property type="molecule type" value="Genomic_DNA"/>
</dbReference>
<feature type="binding site" evidence="7">
    <location>
        <begin position="71"/>
        <end position="72"/>
    </location>
    <ligand>
        <name>(2S)-2-hydroxy-3-oxobutyl phosphate</name>
        <dbReference type="ChEBI" id="CHEBI:58830"/>
    </ligand>
</feature>
<keyword evidence="5 7" id="KW-0808">Transferase</keyword>
<dbReference type="Pfam" id="PF00885">
    <property type="entry name" value="DMRL_synthase"/>
    <property type="match status" value="1"/>
</dbReference>
<comment type="pathway">
    <text evidence="1 7">Cofactor biosynthesis; riboflavin biosynthesis; riboflavin from 2-hydroxy-3-oxobutyl phosphate and 5-amino-6-(D-ribitylamino)uracil: step 1/2.</text>
</comment>
<dbReference type="GO" id="GO:0009349">
    <property type="term" value="C:riboflavin synthase complex"/>
    <property type="evidence" value="ECO:0007669"/>
    <property type="project" value="UniProtKB-UniRule"/>
</dbReference>
<dbReference type="HAMAP" id="MF_00178">
    <property type="entry name" value="Lumazine_synth"/>
    <property type="match status" value="1"/>
</dbReference>
<sequence>MAKFLIIESRDDNDVLDMLLAGAEAELTKLGAEFDIVTVPGSFELPAALAMAMETEIYDAFVVLGCAIKGQTAHYEYINSQSLQAINNLAVECGLAVGCAILTVDSKEQALRNADVKQKNKGGEAAKAAFEMLALKNHFHNLFLEHEADIEEEELV</sequence>
<dbReference type="AlphaFoldDB" id="A0A0F5MPY4"/>
<evidence type="ECO:0000256" key="3">
    <source>
        <dbReference type="ARBA" id="ARBA00012664"/>
    </source>
</evidence>
<evidence type="ECO:0000256" key="6">
    <source>
        <dbReference type="ARBA" id="ARBA00048785"/>
    </source>
</evidence>
<comment type="similarity">
    <text evidence="2 7">Belongs to the DMRL synthase family.</text>
</comment>
<evidence type="ECO:0000256" key="5">
    <source>
        <dbReference type="ARBA" id="ARBA00022679"/>
    </source>
</evidence>
<feature type="active site" description="Proton donor" evidence="7">
    <location>
        <position position="74"/>
    </location>
</feature>
<dbReference type="GO" id="GO:0009231">
    <property type="term" value="P:riboflavin biosynthetic process"/>
    <property type="evidence" value="ECO:0007669"/>
    <property type="project" value="UniProtKB-UniRule"/>
</dbReference>
<comment type="catalytic activity">
    <reaction evidence="6 7">
        <text>(2S)-2-hydroxy-3-oxobutyl phosphate + 5-amino-6-(D-ribitylamino)uracil = 6,7-dimethyl-8-(1-D-ribityl)lumazine + phosphate + 2 H2O + H(+)</text>
        <dbReference type="Rhea" id="RHEA:26152"/>
        <dbReference type="ChEBI" id="CHEBI:15377"/>
        <dbReference type="ChEBI" id="CHEBI:15378"/>
        <dbReference type="ChEBI" id="CHEBI:15934"/>
        <dbReference type="ChEBI" id="CHEBI:43474"/>
        <dbReference type="ChEBI" id="CHEBI:58201"/>
        <dbReference type="ChEBI" id="CHEBI:58830"/>
        <dbReference type="EC" id="2.5.1.78"/>
    </reaction>
</comment>
<gene>
    <name evidence="8" type="primary">ribH1</name>
    <name evidence="7" type="synonym">ribH</name>
    <name evidence="8" type="ORF">SZ25_00068</name>
</gene>
<dbReference type="SUPFAM" id="SSF52121">
    <property type="entry name" value="Lumazine synthase"/>
    <property type="match status" value="1"/>
</dbReference>
<dbReference type="GO" id="GO:0005829">
    <property type="term" value="C:cytosol"/>
    <property type="evidence" value="ECO:0007669"/>
    <property type="project" value="TreeGrafter"/>
</dbReference>
<dbReference type="Proteomes" id="UP000033358">
    <property type="component" value="Unassembled WGS sequence"/>
</dbReference>
<proteinExistence type="inferred from homology"/>
<dbReference type="PANTHER" id="PTHR21058:SF0">
    <property type="entry name" value="6,7-DIMETHYL-8-RIBITYLLUMAZINE SYNTHASE"/>
    <property type="match status" value="1"/>
</dbReference>
<evidence type="ECO:0000256" key="2">
    <source>
        <dbReference type="ARBA" id="ARBA00007424"/>
    </source>
</evidence>
<evidence type="ECO:0000256" key="1">
    <source>
        <dbReference type="ARBA" id="ARBA00004917"/>
    </source>
</evidence>
<dbReference type="NCBIfam" id="TIGR00114">
    <property type="entry name" value="lumazine-synth"/>
    <property type="match status" value="1"/>
</dbReference>
<evidence type="ECO:0000313" key="9">
    <source>
        <dbReference type="Proteomes" id="UP000033358"/>
    </source>
</evidence>
<dbReference type="CDD" id="cd09209">
    <property type="entry name" value="Lumazine_synthase-I"/>
    <property type="match status" value="1"/>
</dbReference>
<evidence type="ECO:0000256" key="7">
    <source>
        <dbReference type="HAMAP-Rule" id="MF_00178"/>
    </source>
</evidence>
<evidence type="ECO:0000313" key="8">
    <source>
        <dbReference type="EMBL" id="KKB96835.1"/>
    </source>
</evidence>
<accession>A0A0F5MPY4</accession>
<feature type="binding site" evidence="7">
    <location>
        <begin position="42"/>
        <end position="44"/>
    </location>
    <ligand>
        <name>5-amino-6-(D-ribitylamino)uracil</name>
        <dbReference type="ChEBI" id="CHEBI:15934"/>
    </ligand>
</feature>
<feature type="binding site" evidence="7">
    <location>
        <begin position="66"/>
        <end position="68"/>
    </location>
    <ligand>
        <name>5-amino-6-(D-ribitylamino)uracil</name>
        <dbReference type="ChEBI" id="CHEBI:15934"/>
    </ligand>
</feature>
<dbReference type="Gene3D" id="3.40.50.960">
    <property type="entry name" value="Lumazine/riboflavin synthase"/>
    <property type="match status" value="1"/>
</dbReference>
<dbReference type="PATRIC" id="fig|1607817.3.peg.68"/>
<dbReference type="InterPro" id="IPR002180">
    <property type="entry name" value="LS/RS"/>
</dbReference>
<keyword evidence="4 7" id="KW-0686">Riboflavin biosynthesis</keyword>
<comment type="caution">
    <text evidence="7">Lacks conserved residue(s) required for the propagation of feature annotation.</text>
</comment>
<dbReference type="InterPro" id="IPR036467">
    <property type="entry name" value="LS/RS_sf"/>
</dbReference>
<reference evidence="8 9" key="1">
    <citation type="submission" date="2015-02" db="EMBL/GenBank/DDBJ databases">
        <title>Single cell genomics of a rare environmental alphaproteobacterium provides unique insights into Rickettsiaceae evolution.</title>
        <authorList>
            <person name="Martijn J."/>
            <person name="Schulz F."/>
            <person name="Zaremba-Niedzwiedzka K."/>
            <person name="Viklund J."/>
            <person name="Stepanauskas R."/>
            <person name="Andersson S.G.E."/>
            <person name="Horn M."/>
            <person name="Guy L."/>
            <person name="Ettema T.J.G."/>
        </authorList>
    </citation>
    <scope>NUCLEOTIDE SEQUENCE [LARGE SCALE GENOMIC DNA]</scope>
    <source>
        <strain evidence="8 9">SCGC AAA041-L04</strain>
    </source>
</reference>
<organism evidence="8 9">
    <name type="scientific">Candidatus Arcanibacter lacustris</name>
    <dbReference type="NCBI Taxonomy" id="1607817"/>
    <lineage>
        <taxon>Bacteria</taxon>
        <taxon>Pseudomonadati</taxon>
        <taxon>Pseudomonadota</taxon>
        <taxon>Alphaproteobacteria</taxon>
        <taxon>Rickettsiales</taxon>
        <taxon>Candidatus Arcanibacter</taxon>
    </lineage>
</organism>
<dbReference type="InterPro" id="IPR034964">
    <property type="entry name" value="LS"/>
</dbReference>
<comment type="caution">
    <text evidence="8">The sequence shown here is derived from an EMBL/GenBank/DDBJ whole genome shotgun (WGS) entry which is preliminary data.</text>
</comment>
<keyword evidence="9" id="KW-1185">Reference proteome</keyword>
<name>A0A0F5MPY4_9RICK</name>
<dbReference type="PANTHER" id="PTHR21058">
    <property type="entry name" value="6,7-DIMETHYL-8-RIBITYLLUMAZINE SYNTHASE DMRL SYNTHASE LUMAZINE SYNTHASE"/>
    <property type="match status" value="1"/>
</dbReference>
<dbReference type="GO" id="GO:0000906">
    <property type="term" value="F:6,7-dimethyl-8-ribityllumazine synthase activity"/>
    <property type="evidence" value="ECO:0007669"/>
    <property type="project" value="UniProtKB-UniRule"/>
</dbReference>
<dbReference type="UniPathway" id="UPA00275">
    <property type="reaction ID" value="UER00404"/>
</dbReference>